<dbReference type="AlphaFoldDB" id="A0A2N5WXX8"/>
<accession>A0A2N5WXX8</accession>
<dbReference type="Proteomes" id="UP000235005">
    <property type="component" value="Unassembled WGS sequence"/>
</dbReference>
<keyword evidence="2" id="KW-1185">Reference proteome</keyword>
<gene>
    <name evidence="1" type="ORF">C0039_18895</name>
</gene>
<dbReference type="EMBL" id="PKUS01000039">
    <property type="protein sequence ID" value="PLW67092.1"/>
    <property type="molecule type" value="Genomic_DNA"/>
</dbReference>
<evidence type="ECO:0008006" key="3">
    <source>
        <dbReference type="Google" id="ProtNLM"/>
    </source>
</evidence>
<comment type="caution">
    <text evidence="1">The sequence shown here is derived from an EMBL/GenBank/DDBJ whole genome shotgun (WGS) entry which is preliminary data.</text>
</comment>
<sequence>MEVKTPSLLMYISHPLLVFEPVNGTVVPEVWEEKTYWFRLKLFGVVPLGTQVLRITFDEENAVFRFCDDGYSRLIRRWYHLIIIQGEGGVTQYRDTLDLKAGIATPFVWLFARVFFAHRQKRLRQIALSGFNYEEAWNL</sequence>
<organism evidence="1 2">
    <name type="scientific">Pseudohalioglobus lutimaris</name>
    <dbReference type="NCBI Taxonomy" id="1737061"/>
    <lineage>
        <taxon>Bacteria</taxon>
        <taxon>Pseudomonadati</taxon>
        <taxon>Pseudomonadota</taxon>
        <taxon>Gammaproteobacteria</taxon>
        <taxon>Cellvibrionales</taxon>
        <taxon>Halieaceae</taxon>
        <taxon>Pseudohalioglobus</taxon>
    </lineage>
</organism>
<proteinExistence type="predicted"/>
<name>A0A2N5WXX8_9GAMM</name>
<evidence type="ECO:0000313" key="1">
    <source>
        <dbReference type="EMBL" id="PLW67092.1"/>
    </source>
</evidence>
<dbReference type="OrthoDB" id="7428016at2"/>
<protein>
    <recommendedName>
        <fullName evidence="3">SRPBCC family protein</fullName>
    </recommendedName>
</protein>
<reference evidence="1 2" key="1">
    <citation type="submission" date="2018-01" db="EMBL/GenBank/DDBJ databases">
        <title>The draft genome sequence of Halioglobus lutimaris HF004.</title>
        <authorList>
            <person name="Du Z.-J."/>
            <person name="Shi M.-J."/>
        </authorList>
    </citation>
    <scope>NUCLEOTIDE SEQUENCE [LARGE SCALE GENOMIC DNA]</scope>
    <source>
        <strain evidence="1 2">HF004</strain>
    </source>
</reference>
<evidence type="ECO:0000313" key="2">
    <source>
        <dbReference type="Proteomes" id="UP000235005"/>
    </source>
</evidence>